<dbReference type="EMBL" id="JBHSPH010000001">
    <property type="protein sequence ID" value="MFC5860688.1"/>
    <property type="molecule type" value="Genomic_DNA"/>
</dbReference>
<dbReference type="Proteomes" id="UP001596091">
    <property type="component" value="Unassembled WGS sequence"/>
</dbReference>
<dbReference type="InterPro" id="IPR036388">
    <property type="entry name" value="WH-like_DNA-bd_sf"/>
</dbReference>
<sequence>MSAALQFPFLPARHSGPIGPVGPIAFTTSLQASAQPGNLQRGAAPQSKPAEVESSKPLASGPHTSWAFYRKHTESLLRRYLYASMQVGRAPNILGDPVGRGWVSSRRIRTFEDALIFVLDVERCLNRLSPLDRKLISRILLQEYTHAETASLVGISVRSVCNKLPDAIDRLTELLVNAELLVITS</sequence>
<gene>
    <name evidence="3" type="ORF">ACFPT7_00120</name>
</gene>
<reference evidence="4" key="1">
    <citation type="journal article" date="2019" name="Int. J. Syst. Evol. Microbiol.">
        <title>The Global Catalogue of Microorganisms (GCM) 10K type strain sequencing project: providing services to taxonomists for standard genome sequencing and annotation.</title>
        <authorList>
            <consortium name="The Broad Institute Genomics Platform"/>
            <consortium name="The Broad Institute Genome Sequencing Center for Infectious Disease"/>
            <person name="Wu L."/>
            <person name="Ma J."/>
        </authorList>
    </citation>
    <scope>NUCLEOTIDE SEQUENCE [LARGE SCALE GENOMIC DNA]</scope>
    <source>
        <strain evidence="4">JCM 4087</strain>
    </source>
</reference>
<dbReference type="InterPro" id="IPR013249">
    <property type="entry name" value="RNA_pol_sigma70_r4_t2"/>
</dbReference>
<comment type="caution">
    <text evidence="3">The sequence shown here is derived from an EMBL/GenBank/DDBJ whole genome shotgun (WGS) entry which is preliminary data.</text>
</comment>
<proteinExistence type="predicted"/>
<evidence type="ECO:0000313" key="4">
    <source>
        <dbReference type="Proteomes" id="UP001596091"/>
    </source>
</evidence>
<accession>A0ABW1E9F8</accession>
<keyword evidence="4" id="KW-1185">Reference proteome</keyword>
<organism evidence="3 4">
    <name type="scientific">Acidicapsa dinghuensis</name>
    <dbReference type="NCBI Taxonomy" id="2218256"/>
    <lineage>
        <taxon>Bacteria</taxon>
        <taxon>Pseudomonadati</taxon>
        <taxon>Acidobacteriota</taxon>
        <taxon>Terriglobia</taxon>
        <taxon>Terriglobales</taxon>
        <taxon>Acidobacteriaceae</taxon>
        <taxon>Acidicapsa</taxon>
    </lineage>
</organism>
<evidence type="ECO:0000256" key="1">
    <source>
        <dbReference type="SAM" id="MobiDB-lite"/>
    </source>
</evidence>
<dbReference type="InterPro" id="IPR013324">
    <property type="entry name" value="RNA_pol_sigma_r3/r4-like"/>
</dbReference>
<evidence type="ECO:0000313" key="3">
    <source>
        <dbReference type="EMBL" id="MFC5860688.1"/>
    </source>
</evidence>
<evidence type="ECO:0000259" key="2">
    <source>
        <dbReference type="Pfam" id="PF08281"/>
    </source>
</evidence>
<name>A0ABW1E9F8_9BACT</name>
<dbReference type="Pfam" id="PF08281">
    <property type="entry name" value="Sigma70_r4_2"/>
    <property type="match status" value="1"/>
</dbReference>
<dbReference type="RefSeq" id="WP_263335353.1">
    <property type="nucleotide sequence ID" value="NZ_JAGSYH010000002.1"/>
</dbReference>
<feature type="domain" description="RNA polymerase sigma factor 70 region 4 type 2" evidence="2">
    <location>
        <begin position="120"/>
        <end position="162"/>
    </location>
</feature>
<dbReference type="SUPFAM" id="SSF88659">
    <property type="entry name" value="Sigma3 and sigma4 domains of RNA polymerase sigma factors"/>
    <property type="match status" value="1"/>
</dbReference>
<feature type="region of interest" description="Disordered" evidence="1">
    <location>
        <begin position="35"/>
        <end position="60"/>
    </location>
</feature>
<protein>
    <submittedName>
        <fullName evidence="3">RNA polymerase sigma factor</fullName>
    </submittedName>
</protein>
<dbReference type="Gene3D" id="1.10.10.10">
    <property type="entry name" value="Winged helix-like DNA-binding domain superfamily/Winged helix DNA-binding domain"/>
    <property type="match status" value="1"/>
</dbReference>